<organism evidence="1">
    <name type="scientific">Rhizopus microsporus var. microsporus</name>
    <dbReference type="NCBI Taxonomy" id="86635"/>
    <lineage>
        <taxon>Eukaryota</taxon>
        <taxon>Fungi</taxon>
        <taxon>Fungi incertae sedis</taxon>
        <taxon>Mucoromycota</taxon>
        <taxon>Mucoromycotina</taxon>
        <taxon>Mucoromycetes</taxon>
        <taxon>Mucorales</taxon>
        <taxon>Mucorineae</taxon>
        <taxon>Rhizopodaceae</taxon>
        <taxon>Rhizopus</taxon>
    </lineage>
</organism>
<proteinExistence type="predicted"/>
<dbReference type="Proteomes" id="UP000242414">
    <property type="component" value="Unassembled WGS sequence"/>
</dbReference>
<dbReference type="EMBL" id="KV922271">
    <property type="protein sequence ID" value="ORE00803.1"/>
    <property type="molecule type" value="Genomic_DNA"/>
</dbReference>
<evidence type="ECO:0000313" key="1">
    <source>
        <dbReference type="EMBL" id="ORE00803.1"/>
    </source>
</evidence>
<accession>A0A1X0QM22</accession>
<sequence>MRLITVIARAMVCMPIVRHKSFSPDTSIYHALRARSVLSRKIAHLVGQASTLTDEGFSGKLWRNDSSKS</sequence>
<dbReference type="AlphaFoldDB" id="A0A1X0QM22"/>
<name>A0A1X0QM22_RHIZD</name>
<reference evidence="1" key="1">
    <citation type="journal article" date="2016" name="Proc. Natl. Acad. Sci. U.S.A.">
        <title>Lipid metabolic changes in an early divergent fungus govern the establishment of a mutualistic symbiosis with endobacteria.</title>
        <authorList>
            <person name="Lastovetsky O.A."/>
            <person name="Gaspar M.L."/>
            <person name="Mondo S.J."/>
            <person name="LaButti K.M."/>
            <person name="Sandor L."/>
            <person name="Grigoriev I.V."/>
            <person name="Henry S.A."/>
            <person name="Pawlowska T.E."/>
        </authorList>
    </citation>
    <scope>NUCLEOTIDE SEQUENCE [LARGE SCALE GENOMIC DNA]</scope>
    <source>
        <strain evidence="1">ATCC 52814</strain>
    </source>
</reference>
<dbReference type="VEuPathDB" id="FungiDB:BCV72DRAFT_310624"/>
<gene>
    <name evidence="1" type="ORF">BCV72DRAFT_310624</name>
</gene>
<protein>
    <submittedName>
        <fullName evidence="1">Uncharacterized protein</fullName>
    </submittedName>
</protein>